<dbReference type="AlphaFoldDB" id="A0A8D1AVM2"/>
<evidence type="ECO:0000313" key="4">
    <source>
        <dbReference type="Ensembl" id="ENSSSCP00035035484.1"/>
    </source>
</evidence>
<gene>
    <name evidence="4" type="primary">ADAMTS18</name>
</gene>
<organism evidence="4 5">
    <name type="scientific">Sus scrofa</name>
    <name type="common">Pig</name>
    <dbReference type="NCBI Taxonomy" id="9823"/>
    <lineage>
        <taxon>Eukaryota</taxon>
        <taxon>Metazoa</taxon>
        <taxon>Chordata</taxon>
        <taxon>Craniata</taxon>
        <taxon>Vertebrata</taxon>
        <taxon>Euteleostomi</taxon>
        <taxon>Mammalia</taxon>
        <taxon>Eutheria</taxon>
        <taxon>Laurasiatheria</taxon>
        <taxon>Artiodactyla</taxon>
        <taxon>Suina</taxon>
        <taxon>Suidae</taxon>
        <taxon>Sus</taxon>
    </lineage>
</organism>
<feature type="compositionally biased region" description="Basic residues" evidence="2">
    <location>
        <begin position="288"/>
        <end position="300"/>
    </location>
</feature>
<dbReference type="PANTHER" id="PTHR11905:SF256">
    <property type="entry name" value="PEPTIDASE M12B DOMAIN-CONTAINING PROTEIN"/>
    <property type="match status" value="1"/>
</dbReference>
<evidence type="ECO:0000256" key="2">
    <source>
        <dbReference type="SAM" id="MobiDB-lite"/>
    </source>
</evidence>
<reference evidence="4" key="1">
    <citation type="submission" date="2025-08" db="UniProtKB">
        <authorList>
            <consortium name="Ensembl"/>
        </authorList>
    </citation>
    <scope>IDENTIFICATION</scope>
</reference>
<dbReference type="Ensembl" id="ENSSSCT00035085242.1">
    <property type="protein sequence ID" value="ENSSSCP00035035484.1"/>
    <property type="gene ID" value="ENSSSCG00035063360.1"/>
</dbReference>
<dbReference type="InterPro" id="IPR002870">
    <property type="entry name" value="Peptidase_M12B_N"/>
</dbReference>
<dbReference type="PANTHER" id="PTHR11905">
    <property type="entry name" value="ADAM A DISINTEGRIN AND METALLOPROTEASE DOMAIN"/>
    <property type="match status" value="1"/>
</dbReference>
<feature type="domain" description="Peptidase M12B propeptide" evidence="3">
    <location>
        <begin position="102"/>
        <end position="189"/>
    </location>
</feature>
<feature type="region of interest" description="Disordered" evidence="2">
    <location>
        <begin position="16"/>
        <end position="35"/>
    </location>
</feature>
<evidence type="ECO:0000313" key="5">
    <source>
        <dbReference type="Proteomes" id="UP000694720"/>
    </source>
</evidence>
<name>A0A8D1AVM2_PIG</name>
<evidence type="ECO:0000256" key="1">
    <source>
        <dbReference type="ARBA" id="ARBA00023157"/>
    </source>
</evidence>
<accession>A0A8D1AVM2</accession>
<proteinExistence type="predicted"/>
<keyword evidence="1" id="KW-1015">Disulfide bond</keyword>
<feature type="region of interest" description="Disordered" evidence="2">
    <location>
        <begin position="259"/>
        <end position="300"/>
    </location>
</feature>
<sequence>LSTGCHQRWNQCEITHDKQNGRKNTGENVQGKNRSPCEGKHLLSDLAFPFPTAILLLDVFLPRPPCLALQLCCLCCASVASALAGDSSVVGGGSGLNHDYVFVTPVEVDSGGSYISHDILHSGRRKRAAPSASSSLHYRFSAFGQELHLELQPSAILSNHFIVQVLGKDGASETREPSVPRCFYQGFIRNDSSSSVAVSTCAGLSGLIRTRKNEFLISPLPQLLAREHNYSSPAGHHPHVLYKRTAEEEVQRYHGYLSSSRNYAGQPPSHTPHPSRGPEGEHQPGRLQKQHFCGRRKKCM</sequence>
<dbReference type="Pfam" id="PF01562">
    <property type="entry name" value="Pep_M12B_propep"/>
    <property type="match status" value="1"/>
</dbReference>
<dbReference type="Proteomes" id="UP000694720">
    <property type="component" value="Unplaced"/>
</dbReference>
<evidence type="ECO:0000259" key="3">
    <source>
        <dbReference type="Pfam" id="PF01562"/>
    </source>
</evidence>
<feature type="compositionally biased region" description="Polar residues" evidence="2">
    <location>
        <begin position="22"/>
        <end position="33"/>
    </location>
</feature>
<protein>
    <submittedName>
        <fullName evidence="4">ADAM metallopeptidase with thrombospondin type 1 motif 18</fullName>
    </submittedName>
</protein>